<dbReference type="KEGG" id="lgi:LOTGIDRAFT_174019"/>
<dbReference type="HOGENOM" id="CLU_1162293_0_0_1"/>
<protein>
    <submittedName>
        <fullName evidence="1">Uncharacterized protein</fullName>
    </submittedName>
</protein>
<reference evidence="1 2" key="1">
    <citation type="journal article" date="2013" name="Nature">
        <title>Insights into bilaterian evolution from three spiralian genomes.</title>
        <authorList>
            <person name="Simakov O."/>
            <person name="Marletaz F."/>
            <person name="Cho S.J."/>
            <person name="Edsinger-Gonzales E."/>
            <person name="Havlak P."/>
            <person name="Hellsten U."/>
            <person name="Kuo D.H."/>
            <person name="Larsson T."/>
            <person name="Lv J."/>
            <person name="Arendt D."/>
            <person name="Savage R."/>
            <person name="Osoegawa K."/>
            <person name="de Jong P."/>
            <person name="Grimwood J."/>
            <person name="Chapman J.A."/>
            <person name="Shapiro H."/>
            <person name="Aerts A."/>
            <person name="Otillar R.P."/>
            <person name="Terry A.Y."/>
            <person name="Boore J.L."/>
            <person name="Grigoriev I.V."/>
            <person name="Lindberg D.R."/>
            <person name="Seaver E.C."/>
            <person name="Weisblat D.A."/>
            <person name="Putnam N.H."/>
            <person name="Rokhsar D.S."/>
        </authorList>
    </citation>
    <scope>NUCLEOTIDE SEQUENCE [LARGE SCALE GENOMIC DNA]</scope>
</reference>
<gene>
    <name evidence="1" type="ORF">LOTGIDRAFT_174019</name>
</gene>
<dbReference type="AlphaFoldDB" id="V4CB10"/>
<proteinExistence type="predicted"/>
<name>V4CB10_LOTGI</name>
<accession>V4CB10</accession>
<keyword evidence="2" id="KW-1185">Reference proteome</keyword>
<sequence length="239" mass="28045">MSANRIYFLVPPQRRTQCLFSIQKRASYTYVTPKDSIDIEANIYDIISLTCIQSSFQKVTHKSLSIRGAFIILDITLLTVIQQSQSTTVRVNLCKKYKQRRDVFLPPLKTKPNKLLAASLESFKDVESVIDKHRKLYEKAVGSHQLIIKNMGLKDFYPTTKDTKLFKLPRKRKVRVLFEIQWMLTSMLYHLEVADVLEKDFSFRKVEMMVKVLGDTWKLLMNSYNTDYSYFINLFPIHL</sequence>
<dbReference type="Proteomes" id="UP000030746">
    <property type="component" value="Unassembled WGS sequence"/>
</dbReference>
<dbReference type="EMBL" id="KB201194">
    <property type="protein sequence ID" value="ESO99019.1"/>
    <property type="molecule type" value="Genomic_DNA"/>
</dbReference>
<dbReference type="CTD" id="20242591"/>
<dbReference type="GeneID" id="20242591"/>
<evidence type="ECO:0000313" key="2">
    <source>
        <dbReference type="Proteomes" id="UP000030746"/>
    </source>
</evidence>
<evidence type="ECO:0000313" key="1">
    <source>
        <dbReference type="EMBL" id="ESO99019.1"/>
    </source>
</evidence>
<dbReference type="RefSeq" id="XP_009050299.1">
    <property type="nucleotide sequence ID" value="XM_009052051.1"/>
</dbReference>
<organism evidence="1 2">
    <name type="scientific">Lottia gigantea</name>
    <name type="common">Giant owl limpet</name>
    <dbReference type="NCBI Taxonomy" id="225164"/>
    <lineage>
        <taxon>Eukaryota</taxon>
        <taxon>Metazoa</taxon>
        <taxon>Spiralia</taxon>
        <taxon>Lophotrochozoa</taxon>
        <taxon>Mollusca</taxon>
        <taxon>Gastropoda</taxon>
        <taxon>Patellogastropoda</taxon>
        <taxon>Lottioidea</taxon>
        <taxon>Lottiidae</taxon>
        <taxon>Lottia</taxon>
    </lineage>
</organism>